<dbReference type="Gene3D" id="3.10.450.350">
    <property type="match status" value="1"/>
</dbReference>
<organism evidence="10 11">
    <name type="scientific">Parabacteroides faecalis</name>
    <dbReference type="NCBI Taxonomy" id="2924040"/>
    <lineage>
        <taxon>Bacteria</taxon>
        <taxon>Pseudomonadati</taxon>
        <taxon>Bacteroidota</taxon>
        <taxon>Bacteroidia</taxon>
        <taxon>Bacteroidales</taxon>
        <taxon>Tannerellaceae</taxon>
        <taxon>Parabacteroides</taxon>
    </lineage>
</organism>
<dbReference type="Gene3D" id="2.70.70.10">
    <property type="entry name" value="Glucose Permease (Domain IIA)"/>
    <property type="match status" value="1"/>
</dbReference>
<evidence type="ECO:0000256" key="5">
    <source>
        <dbReference type="ARBA" id="ARBA00022801"/>
    </source>
</evidence>
<evidence type="ECO:0000313" key="11">
    <source>
        <dbReference type="Proteomes" id="UP001165444"/>
    </source>
</evidence>
<keyword evidence="4" id="KW-0479">Metal-binding</keyword>
<feature type="domain" description="Csd3-like second N-terminal" evidence="9">
    <location>
        <begin position="149"/>
        <end position="269"/>
    </location>
</feature>
<accession>A0ABT0C385</accession>
<evidence type="ECO:0000256" key="7">
    <source>
        <dbReference type="ARBA" id="ARBA00023049"/>
    </source>
</evidence>
<dbReference type="InterPro" id="IPR011055">
    <property type="entry name" value="Dup_hybrid_motif"/>
</dbReference>
<dbReference type="PANTHER" id="PTHR21666:SF288">
    <property type="entry name" value="CELL DIVISION PROTEIN YTFB"/>
    <property type="match status" value="1"/>
</dbReference>
<feature type="domain" description="M23ase beta-sheet core" evidence="8">
    <location>
        <begin position="282"/>
        <end position="378"/>
    </location>
</feature>
<dbReference type="EMBL" id="JAKZMM010000034">
    <property type="protein sequence ID" value="MCJ2381472.1"/>
    <property type="molecule type" value="Genomic_DNA"/>
</dbReference>
<evidence type="ECO:0000256" key="3">
    <source>
        <dbReference type="ARBA" id="ARBA00022670"/>
    </source>
</evidence>
<keyword evidence="5" id="KW-0378">Hydrolase</keyword>
<comment type="cofactor">
    <cofactor evidence="1">
        <name>Zn(2+)</name>
        <dbReference type="ChEBI" id="CHEBI:29105"/>
    </cofactor>
</comment>
<keyword evidence="3" id="KW-0645">Protease</keyword>
<comment type="subcellular location">
    <subcellularLocation>
        <location evidence="2">Cell envelope</location>
    </subcellularLocation>
</comment>
<dbReference type="Pfam" id="PF19425">
    <property type="entry name" value="Csd3_N2"/>
    <property type="match status" value="1"/>
</dbReference>
<protein>
    <submittedName>
        <fullName evidence="10">M23 family metallopeptidase</fullName>
    </submittedName>
</protein>
<dbReference type="InterPro" id="IPR045834">
    <property type="entry name" value="Csd3_N2"/>
</dbReference>
<evidence type="ECO:0000259" key="8">
    <source>
        <dbReference type="Pfam" id="PF01551"/>
    </source>
</evidence>
<dbReference type="InterPro" id="IPR016047">
    <property type="entry name" value="M23ase_b-sheet_dom"/>
</dbReference>
<name>A0ABT0C385_9BACT</name>
<evidence type="ECO:0000256" key="1">
    <source>
        <dbReference type="ARBA" id="ARBA00001947"/>
    </source>
</evidence>
<comment type="caution">
    <text evidence="10">The sequence shown here is derived from an EMBL/GenBank/DDBJ whole genome shotgun (WGS) entry which is preliminary data.</text>
</comment>
<evidence type="ECO:0000259" key="9">
    <source>
        <dbReference type="Pfam" id="PF19425"/>
    </source>
</evidence>
<proteinExistence type="predicted"/>
<keyword evidence="7" id="KW-0482">Metalloprotease</keyword>
<reference evidence="10 11" key="1">
    <citation type="submission" date="2022-03" db="EMBL/GenBank/DDBJ databases">
        <title>Parabacteroides sp. nov. isolated from swine feces.</title>
        <authorList>
            <person name="Bak J.E."/>
        </authorList>
    </citation>
    <scope>NUCLEOTIDE SEQUENCE [LARGE SCALE GENOMIC DNA]</scope>
    <source>
        <strain evidence="10 11">AGMB00274</strain>
    </source>
</reference>
<dbReference type="CDD" id="cd12797">
    <property type="entry name" value="M23_peptidase"/>
    <property type="match status" value="1"/>
</dbReference>
<dbReference type="RefSeq" id="WP_243325832.1">
    <property type="nucleotide sequence ID" value="NZ_JAKZMM010000034.1"/>
</dbReference>
<keyword evidence="6" id="KW-0862">Zinc</keyword>
<dbReference type="InterPro" id="IPR050570">
    <property type="entry name" value="Cell_wall_metabolism_enzyme"/>
</dbReference>
<evidence type="ECO:0000256" key="6">
    <source>
        <dbReference type="ARBA" id="ARBA00022833"/>
    </source>
</evidence>
<gene>
    <name evidence="10" type="ORF">MUN53_12780</name>
</gene>
<evidence type="ECO:0000313" key="10">
    <source>
        <dbReference type="EMBL" id="MCJ2381472.1"/>
    </source>
</evidence>
<dbReference type="Pfam" id="PF01551">
    <property type="entry name" value="Peptidase_M23"/>
    <property type="match status" value="1"/>
</dbReference>
<evidence type="ECO:0000256" key="2">
    <source>
        <dbReference type="ARBA" id="ARBA00004196"/>
    </source>
</evidence>
<evidence type="ECO:0000256" key="4">
    <source>
        <dbReference type="ARBA" id="ARBA00022723"/>
    </source>
</evidence>
<dbReference type="SUPFAM" id="SSF51261">
    <property type="entry name" value="Duplicated hybrid motif"/>
    <property type="match status" value="1"/>
</dbReference>
<dbReference type="PANTHER" id="PTHR21666">
    <property type="entry name" value="PEPTIDASE-RELATED"/>
    <property type="match status" value="1"/>
</dbReference>
<keyword evidence="11" id="KW-1185">Reference proteome</keyword>
<dbReference type="Proteomes" id="UP001165444">
    <property type="component" value="Unassembled WGS sequence"/>
</dbReference>
<sequence>MNKQFTLIFILTGFLFLTITNSCQPKKQVEEEVDSEWVDSLQHVYEYGVCIDSLDVNRYEIRQGDNPAIIFSRLGFSALKADSITRASAHVLDPTKLKAGMHYCTLTTLDSLASIQYIAFAKSLTDYAVIDLTGDSIHAYEYTKDITLKRKYIEGTITSSLWNVIKDGGASPLLALKIADVYAWQIDFFDVKEGDSFQVIYHEAFIDDTIALEITSIDAAIFTHQGKAFTAIPFTQDSVFEYFDPEGNSLRKAFLKAPLDFFRITSRFSNARFHPILKRYRAHHGVDYAAPVGTPVKTIGAGTVIAKGYMNGGGHTVKIKHNSMYTTSYMHLSRYAKGLSVGSHVQQGEVIGYVGSTGLSTGPHLDFRVYKNGEAINPLAMDAPPSLPVKPELRDSFLLIKERYLMELDSLHRQYTDTILEIKQTSDSIQINQPSNKESK</sequence>